<dbReference type="eggNOG" id="KOG0027">
    <property type="taxonomic scope" value="Eukaryota"/>
</dbReference>
<dbReference type="OrthoDB" id="26525at2759"/>
<dbReference type="InterPro" id="IPR011992">
    <property type="entry name" value="EF-hand-dom_pair"/>
</dbReference>
<dbReference type="Pfam" id="PF13499">
    <property type="entry name" value="EF-hand_7"/>
    <property type="match status" value="1"/>
</dbReference>
<name>A0A1U8B2T8_NELNU</name>
<protein>
    <submittedName>
        <fullName evidence="5">Probable calcium-binding protein CML44</fullName>
    </submittedName>
</protein>
<organism evidence="4 5">
    <name type="scientific">Nelumbo nucifera</name>
    <name type="common">Sacred lotus</name>
    <dbReference type="NCBI Taxonomy" id="4432"/>
    <lineage>
        <taxon>Eukaryota</taxon>
        <taxon>Viridiplantae</taxon>
        <taxon>Streptophyta</taxon>
        <taxon>Embryophyta</taxon>
        <taxon>Tracheophyta</taxon>
        <taxon>Spermatophyta</taxon>
        <taxon>Magnoliopsida</taxon>
        <taxon>Proteales</taxon>
        <taxon>Nelumbonaceae</taxon>
        <taxon>Nelumbo</taxon>
    </lineage>
</organism>
<dbReference type="FunFam" id="1.10.238.10:FF:000003">
    <property type="entry name" value="Calmodulin A"/>
    <property type="match status" value="1"/>
</dbReference>
<dbReference type="SUPFAM" id="SSF47473">
    <property type="entry name" value="EF-hand"/>
    <property type="match status" value="1"/>
</dbReference>
<dbReference type="InterPro" id="IPR018247">
    <property type="entry name" value="EF_Hand_1_Ca_BS"/>
</dbReference>
<reference evidence="5" key="1">
    <citation type="submission" date="2025-08" db="UniProtKB">
        <authorList>
            <consortium name="RefSeq"/>
        </authorList>
    </citation>
    <scope>IDENTIFICATION</scope>
</reference>
<dbReference type="AlphaFoldDB" id="A0A1U8B2T8"/>
<dbReference type="PANTHER" id="PTHR10891">
    <property type="entry name" value="EF-HAND CALCIUM-BINDING DOMAIN CONTAINING PROTEIN"/>
    <property type="match status" value="1"/>
</dbReference>
<evidence type="ECO:0000256" key="2">
    <source>
        <dbReference type="ARBA" id="ARBA00022737"/>
    </source>
</evidence>
<dbReference type="InterPro" id="IPR039647">
    <property type="entry name" value="EF_hand_pair_protein_CML-like"/>
</dbReference>
<dbReference type="OMA" id="GSRNFLC"/>
<dbReference type="Proteomes" id="UP000189703">
    <property type="component" value="Unplaced"/>
</dbReference>
<accession>A0A1U8B2T8</accession>
<dbReference type="KEGG" id="nnu:104606685"/>
<keyword evidence="1" id="KW-0479">Metal-binding</keyword>
<keyword evidence="3" id="KW-0106">Calcium</keyword>
<dbReference type="FunCoup" id="A0A1U8B2T8">
    <property type="interactions" value="167"/>
</dbReference>
<dbReference type="STRING" id="4432.A0A1U8B2T8"/>
<evidence type="ECO:0000313" key="5">
    <source>
        <dbReference type="RefSeq" id="XP_010270312.1"/>
    </source>
</evidence>
<dbReference type="SMART" id="SM00054">
    <property type="entry name" value="EFh"/>
    <property type="match status" value="3"/>
</dbReference>
<dbReference type="Gene3D" id="1.10.238.10">
    <property type="entry name" value="EF-hand"/>
    <property type="match status" value="2"/>
</dbReference>
<keyword evidence="4" id="KW-1185">Reference proteome</keyword>
<dbReference type="CDD" id="cd00051">
    <property type="entry name" value="EFh"/>
    <property type="match status" value="1"/>
</dbReference>
<dbReference type="InterPro" id="IPR002048">
    <property type="entry name" value="EF_hand_dom"/>
</dbReference>
<dbReference type="Pfam" id="PF13405">
    <property type="entry name" value="EF-hand_6"/>
    <property type="match status" value="1"/>
</dbReference>
<evidence type="ECO:0000313" key="4">
    <source>
        <dbReference type="Proteomes" id="UP000189703"/>
    </source>
</evidence>
<dbReference type="GO" id="GO:0005509">
    <property type="term" value="F:calcium ion binding"/>
    <property type="evidence" value="ECO:0000318"/>
    <property type="project" value="GO_Central"/>
</dbReference>
<gene>
    <name evidence="5" type="primary">LOC104606685</name>
</gene>
<evidence type="ECO:0000256" key="3">
    <source>
        <dbReference type="ARBA" id="ARBA00022837"/>
    </source>
</evidence>
<evidence type="ECO:0000256" key="1">
    <source>
        <dbReference type="ARBA" id="ARBA00022723"/>
    </source>
</evidence>
<dbReference type="GeneID" id="104606685"/>
<dbReference type="PROSITE" id="PS50222">
    <property type="entry name" value="EF_HAND_2"/>
    <property type="match status" value="3"/>
</dbReference>
<keyword evidence="2" id="KW-0677">Repeat</keyword>
<dbReference type="RefSeq" id="XP_010270312.1">
    <property type="nucleotide sequence ID" value="XM_010272010.2"/>
</dbReference>
<proteinExistence type="predicted"/>
<sequence>MSSLKSDDLQRIFNKLDQNDDGYVSLAEIAWLLDKIGVRTGPEELESIVGQERLDLQEFMFFYEKIADRCEVEADDVGRGEESDLLEAFKVFDLNNDGFISSEELQCVLSRLGLWEDKSGYNCRSMIREFDINSDGLLDFEEFKRMMLLAIP</sequence>
<dbReference type="PROSITE" id="PS00018">
    <property type="entry name" value="EF_HAND_1"/>
    <property type="match status" value="3"/>
</dbReference>